<keyword evidence="1" id="KW-0067">ATP-binding</keyword>
<proteinExistence type="predicted"/>
<gene>
    <name evidence="1" type="ORF">I6I07_11280</name>
</gene>
<dbReference type="InterPro" id="IPR036890">
    <property type="entry name" value="HATPase_C_sf"/>
</dbReference>
<dbReference type="Gene3D" id="3.30.565.10">
    <property type="entry name" value="Histidine kinase-like ATPase, C-terminal domain"/>
    <property type="match status" value="1"/>
</dbReference>
<reference evidence="1 2" key="1">
    <citation type="submission" date="2020-12" db="EMBL/GenBank/DDBJ databases">
        <title>FDA dAtabase for Regulatory Grade micrObial Sequences (FDA-ARGOS): Supporting development and validation of Infectious Disease Dx tests.</title>
        <authorList>
            <person name="Sproer C."/>
            <person name="Gronow S."/>
            <person name="Severitt S."/>
            <person name="Schroder I."/>
            <person name="Tallon L."/>
            <person name="Sadzewicz L."/>
            <person name="Zhao X."/>
            <person name="Boylan J."/>
            <person name="Ott S."/>
            <person name="Bowen H."/>
            <person name="Vavikolanu K."/>
            <person name="Mehta A."/>
            <person name="Aluvathingal J."/>
            <person name="Nadendla S."/>
            <person name="Lowell S."/>
            <person name="Myers T."/>
            <person name="Yan Y."/>
            <person name="Sichtig H."/>
        </authorList>
    </citation>
    <scope>NUCLEOTIDE SEQUENCE [LARGE SCALE GENOMIC DNA]</scope>
    <source>
        <strain evidence="1 2">FDAARGOS_1050</strain>
    </source>
</reference>
<accession>A0A7T4B7L4</accession>
<organism evidence="1 2">
    <name type="scientific">Achromobacter deleyi</name>
    <dbReference type="NCBI Taxonomy" id="1353891"/>
    <lineage>
        <taxon>Bacteria</taxon>
        <taxon>Pseudomonadati</taxon>
        <taxon>Pseudomonadota</taxon>
        <taxon>Betaproteobacteria</taxon>
        <taxon>Burkholderiales</taxon>
        <taxon>Alcaligenaceae</taxon>
        <taxon>Achromobacter</taxon>
    </lineage>
</organism>
<dbReference type="SUPFAM" id="SSF55874">
    <property type="entry name" value="ATPase domain of HSP90 chaperone/DNA topoisomerase II/histidine kinase"/>
    <property type="match status" value="1"/>
</dbReference>
<sequence length="483" mass="54158">MLESMRGLGYSTATALADIVDNSISAGASEVRIDFQWDSLDSRVLILDDGCGMDDPGLESAMRLGDRSPLTKREAHDLGRFGMGLKTASLSQCRRLTVASVKDKRRSCLRWDLDELASDPNSDWLLFEGPADGSQQHLASLDGKAAGTLVLWERLDRIVTAGYTADNFGDLIDGVESHLAMVFHRLLQGPRARIKLLINNRPVEPWDPFMTGHSAKPWASPVAQQRTDSGLVLAQCHVLPHRDQLSTDEFEENAGSAGWTAQQGFYVYRNERLLVTGGWLGLGRPKAWNREEVYRLARIRLDIPNTADADWKIDVRKSTARPPVSLRPWLMALAENTRDRARRVFAFRGAPTPAAGNQPIGQAWRVERLKAGMRYRIDDSHPSVTAVLERSRDLQPLVRAMLRVIEETVPIQRIWLDTAENKETPRTDFEGEPTATVIEVATVLFNDLIERKGLSEEEARRSMLRTEPFQKYPTLVATLGRNQ</sequence>
<dbReference type="AlphaFoldDB" id="A0A7T4B7L4"/>
<evidence type="ECO:0000313" key="2">
    <source>
        <dbReference type="Proteomes" id="UP000595231"/>
    </source>
</evidence>
<dbReference type="GO" id="GO:0005524">
    <property type="term" value="F:ATP binding"/>
    <property type="evidence" value="ECO:0007669"/>
    <property type="project" value="UniProtKB-KW"/>
</dbReference>
<dbReference type="Pfam" id="PF13589">
    <property type="entry name" value="HATPase_c_3"/>
    <property type="match status" value="1"/>
</dbReference>
<keyword evidence="1" id="KW-0547">Nucleotide-binding</keyword>
<protein>
    <submittedName>
        <fullName evidence="1">ATP-binding protein</fullName>
    </submittedName>
</protein>
<name>A0A7T4B7L4_9BURK</name>
<dbReference type="EMBL" id="CP065997">
    <property type="protein sequence ID" value="QQB37135.1"/>
    <property type="molecule type" value="Genomic_DNA"/>
</dbReference>
<evidence type="ECO:0000313" key="1">
    <source>
        <dbReference type="EMBL" id="QQB37135.1"/>
    </source>
</evidence>
<dbReference type="Proteomes" id="UP000595231">
    <property type="component" value="Chromosome"/>
</dbReference>
<dbReference type="RefSeq" id="WP_198486694.1">
    <property type="nucleotide sequence ID" value="NZ_CP065997.1"/>
</dbReference>